<evidence type="ECO:0000256" key="1">
    <source>
        <dbReference type="SAM" id="MobiDB-lite"/>
    </source>
</evidence>
<dbReference type="EMBL" id="KV425882">
    <property type="protein sequence ID" value="KZW04218.1"/>
    <property type="molecule type" value="Genomic_DNA"/>
</dbReference>
<name>A0A165QXW6_EXIGL</name>
<dbReference type="Proteomes" id="UP000077266">
    <property type="component" value="Unassembled WGS sequence"/>
</dbReference>
<feature type="compositionally biased region" description="Low complexity" evidence="1">
    <location>
        <begin position="90"/>
        <end position="102"/>
    </location>
</feature>
<dbReference type="OrthoDB" id="514070at2759"/>
<feature type="region of interest" description="Disordered" evidence="1">
    <location>
        <begin position="331"/>
        <end position="356"/>
    </location>
</feature>
<dbReference type="InParanoid" id="A0A165QXW6"/>
<protein>
    <submittedName>
        <fullName evidence="2">Uncharacterized protein</fullName>
    </submittedName>
</protein>
<dbReference type="PROSITE" id="PS51257">
    <property type="entry name" value="PROKAR_LIPOPROTEIN"/>
    <property type="match status" value="1"/>
</dbReference>
<evidence type="ECO:0000313" key="2">
    <source>
        <dbReference type="EMBL" id="KZW04218.1"/>
    </source>
</evidence>
<feature type="compositionally biased region" description="Basic and acidic residues" evidence="1">
    <location>
        <begin position="344"/>
        <end position="356"/>
    </location>
</feature>
<evidence type="ECO:0000313" key="3">
    <source>
        <dbReference type="Proteomes" id="UP000077266"/>
    </source>
</evidence>
<keyword evidence="3" id="KW-1185">Reference proteome</keyword>
<sequence>MSRASTSALPTDKIPLPAFLQMLVTGSGCTMQQAMAIAAKIYKAHGTPEQLGQLSTLQLEAMGLGGNDCKAVMTAIAKAGYKAAAKGKASTSTAASTGSSTPARKKRKRVSDLDSPLPSTSNTKEEHVDLSFDEVLDEQVLTTKSVVVNRAPVMNAWAMIVCERLGFQRAEALSIGAAYTEMNAISKGVSIGVFDPKKGKGVELAKTDSQPFVDIMGRRISVMKTRNDTWRALVKGEPVDPAEPHGYIKRAFRQTLPHVLGAMRLLAQSFAPSELNDRGYGLYAEFRPSTVEWGARSEMQIDNILSLRKSQVVGAGAAEVHQTTPVVHEAAPEEASEPLAKRAKPTEDTIECARDE</sequence>
<dbReference type="AlphaFoldDB" id="A0A165QXW6"/>
<accession>A0A165QXW6</accession>
<reference evidence="2 3" key="1">
    <citation type="journal article" date="2016" name="Mol. Biol. Evol.">
        <title>Comparative Genomics of Early-Diverging Mushroom-Forming Fungi Provides Insights into the Origins of Lignocellulose Decay Capabilities.</title>
        <authorList>
            <person name="Nagy L.G."/>
            <person name="Riley R."/>
            <person name="Tritt A."/>
            <person name="Adam C."/>
            <person name="Daum C."/>
            <person name="Floudas D."/>
            <person name="Sun H."/>
            <person name="Yadav J.S."/>
            <person name="Pangilinan J."/>
            <person name="Larsson K.H."/>
            <person name="Matsuura K."/>
            <person name="Barry K."/>
            <person name="Labutti K."/>
            <person name="Kuo R."/>
            <person name="Ohm R.A."/>
            <person name="Bhattacharya S.S."/>
            <person name="Shirouzu T."/>
            <person name="Yoshinaga Y."/>
            <person name="Martin F.M."/>
            <person name="Grigoriev I.V."/>
            <person name="Hibbett D.S."/>
        </authorList>
    </citation>
    <scope>NUCLEOTIDE SEQUENCE [LARGE SCALE GENOMIC DNA]</scope>
    <source>
        <strain evidence="2 3">HHB12029</strain>
    </source>
</reference>
<gene>
    <name evidence="2" type="ORF">EXIGLDRAFT_716214</name>
</gene>
<organism evidence="2 3">
    <name type="scientific">Exidia glandulosa HHB12029</name>
    <dbReference type="NCBI Taxonomy" id="1314781"/>
    <lineage>
        <taxon>Eukaryota</taxon>
        <taxon>Fungi</taxon>
        <taxon>Dikarya</taxon>
        <taxon>Basidiomycota</taxon>
        <taxon>Agaricomycotina</taxon>
        <taxon>Agaricomycetes</taxon>
        <taxon>Auriculariales</taxon>
        <taxon>Exidiaceae</taxon>
        <taxon>Exidia</taxon>
    </lineage>
</organism>
<proteinExistence type="predicted"/>
<feature type="region of interest" description="Disordered" evidence="1">
    <location>
        <begin position="90"/>
        <end position="126"/>
    </location>
</feature>